<gene>
    <name evidence="4" type="ORF">EDD30_6439</name>
</gene>
<evidence type="ECO:0000313" key="4">
    <source>
        <dbReference type="EMBL" id="ROP33455.1"/>
    </source>
</evidence>
<evidence type="ECO:0000259" key="3">
    <source>
        <dbReference type="Pfam" id="PF14040"/>
    </source>
</evidence>
<feature type="signal peptide" evidence="2">
    <location>
        <begin position="1"/>
        <end position="24"/>
    </location>
</feature>
<dbReference type="Pfam" id="PF14040">
    <property type="entry name" value="DNase_NucA_NucB"/>
    <property type="match status" value="1"/>
</dbReference>
<feature type="domain" description="Deoxyribonuclease NucA/NucB" evidence="3">
    <location>
        <begin position="330"/>
        <end position="417"/>
    </location>
</feature>
<name>A0A3N1GT70_9ACTN</name>
<dbReference type="EMBL" id="RJKL01000001">
    <property type="protein sequence ID" value="ROP33455.1"/>
    <property type="molecule type" value="Genomic_DNA"/>
</dbReference>
<proteinExistence type="predicted"/>
<dbReference type="Proteomes" id="UP000271683">
    <property type="component" value="Unassembled WGS sequence"/>
</dbReference>
<evidence type="ECO:0000256" key="1">
    <source>
        <dbReference type="SAM" id="MobiDB-lite"/>
    </source>
</evidence>
<protein>
    <submittedName>
        <fullName evidence="4">Deoxyribonuclease NucA/NucB</fullName>
    </submittedName>
</protein>
<evidence type="ECO:0000313" key="5">
    <source>
        <dbReference type="Proteomes" id="UP000271683"/>
    </source>
</evidence>
<reference evidence="4 5" key="1">
    <citation type="submission" date="2018-11" db="EMBL/GenBank/DDBJ databases">
        <title>Sequencing the genomes of 1000 actinobacteria strains.</title>
        <authorList>
            <person name="Klenk H.-P."/>
        </authorList>
    </citation>
    <scope>NUCLEOTIDE SEQUENCE [LARGE SCALE GENOMIC DNA]</scope>
    <source>
        <strain evidence="4 5">DSM 43634</strain>
    </source>
</reference>
<feature type="region of interest" description="Disordered" evidence="1">
    <location>
        <begin position="74"/>
        <end position="100"/>
    </location>
</feature>
<dbReference type="OrthoDB" id="2751008at2"/>
<dbReference type="InterPro" id="IPR029476">
    <property type="entry name" value="DNase_NucA_NucB"/>
</dbReference>
<dbReference type="AlphaFoldDB" id="A0A3N1GT70"/>
<organism evidence="4 5">
    <name type="scientific">Couchioplanes caeruleus</name>
    <dbReference type="NCBI Taxonomy" id="56438"/>
    <lineage>
        <taxon>Bacteria</taxon>
        <taxon>Bacillati</taxon>
        <taxon>Actinomycetota</taxon>
        <taxon>Actinomycetes</taxon>
        <taxon>Micromonosporales</taxon>
        <taxon>Micromonosporaceae</taxon>
        <taxon>Couchioplanes</taxon>
    </lineage>
</organism>
<feature type="chain" id="PRO_5018325626" evidence="2">
    <location>
        <begin position="25"/>
        <end position="421"/>
    </location>
</feature>
<keyword evidence="2" id="KW-0732">Signal</keyword>
<comment type="caution">
    <text evidence="4">The sequence shown here is derived from an EMBL/GenBank/DDBJ whole genome shotgun (WGS) entry which is preliminary data.</text>
</comment>
<accession>A0A3N1GT70</accession>
<sequence length="421" mass="44656">MRKLLMSTAGILLILATTTHPATARERGRPQPKPAPTSVATLAPSVSRTAGDCTTVRAQLPELARAAQPGKASVSCIEPTKSSAGRTQKPGPTPRLEPFPDWCNDAPGSWVFDYETGREWVCSYADMTLNVINLNTGAVIGQIHFDQYAFEFTSSSSPTFGYQIMLDMYGGWGTIGGTLAQGSATCTGACTVSSSDFPPQAVTLTNSPDGESYHRSTATTRGSVGAATVTWSYFFTNPTWTAPSTPVTITPPATRCDHNLPGNNTVAGCIIRDIAPMLYYSISGPYEELAWHVLAAQDSGLAGSHPAYGLSHPAPLNRLIDAAQQDANYRRACPSSYPRPAGLSCDEYPFQSSRQGASTGGGPGRTFDGCQVPLPAGTGPSGYSACMIDDDDNSNGGSALNSFYIDQRMLNSDAFYVWITP</sequence>
<feature type="region of interest" description="Disordered" evidence="1">
    <location>
        <begin position="352"/>
        <end position="371"/>
    </location>
</feature>
<evidence type="ECO:0000256" key="2">
    <source>
        <dbReference type="SAM" id="SignalP"/>
    </source>
</evidence>
<feature type="region of interest" description="Disordered" evidence="1">
    <location>
        <begin position="20"/>
        <end position="46"/>
    </location>
</feature>